<comment type="PTM">
    <text evidence="10">PSK-alpha is produced by endopeptidase digestion. PSK-beta is produced from PSK-alpha by exopeptidase digestion.</text>
</comment>
<dbReference type="Pfam" id="PF06404">
    <property type="entry name" value="PSK"/>
    <property type="match status" value="1"/>
</dbReference>
<keyword evidence="9 10" id="KW-0339">Growth factor</keyword>
<keyword evidence="7 10" id="KW-0732">Signal</keyword>
<dbReference type="PANTHER" id="PTHR33285">
    <property type="entry name" value="PHYTOSULFOKINES 3"/>
    <property type="match status" value="1"/>
</dbReference>
<keyword evidence="6 10" id="KW-0765">Sulfation</keyword>
<evidence type="ECO:0000256" key="6">
    <source>
        <dbReference type="ARBA" id="ARBA00022641"/>
    </source>
</evidence>
<dbReference type="PANTHER" id="PTHR33285:SF55">
    <property type="entry name" value="PHYTOSULFOKINES 3"/>
    <property type="match status" value="1"/>
</dbReference>
<dbReference type="GO" id="GO:0008083">
    <property type="term" value="F:growth factor activity"/>
    <property type="evidence" value="ECO:0007669"/>
    <property type="project" value="UniProtKB-UniRule"/>
</dbReference>
<evidence type="ECO:0000256" key="2">
    <source>
        <dbReference type="ARBA" id="ARBA00004613"/>
    </source>
</evidence>
<evidence type="ECO:0000256" key="1">
    <source>
        <dbReference type="ARBA" id="ARBA00003158"/>
    </source>
</evidence>
<evidence type="ECO:0000256" key="4">
    <source>
        <dbReference type="ARBA" id="ARBA00022473"/>
    </source>
</evidence>
<dbReference type="InterPro" id="IPR009438">
    <property type="entry name" value="Phytosulfokine"/>
</dbReference>
<organism evidence="11">
    <name type="scientific">Anthurium amnicola</name>
    <dbReference type="NCBI Taxonomy" id="1678845"/>
    <lineage>
        <taxon>Eukaryota</taxon>
        <taxon>Viridiplantae</taxon>
        <taxon>Streptophyta</taxon>
        <taxon>Embryophyta</taxon>
        <taxon>Tracheophyta</taxon>
        <taxon>Spermatophyta</taxon>
        <taxon>Magnoliopsida</taxon>
        <taxon>Liliopsida</taxon>
        <taxon>Araceae</taxon>
        <taxon>Pothoideae</taxon>
        <taxon>Potheae</taxon>
        <taxon>Anthurium</taxon>
    </lineage>
</organism>
<proteinExistence type="inferred from homology"/>
<comment type="PTM">
    <text evidence="10">Sulfation is important for activity and for the binding to a putative membrane receptor.</text>
</comment>
<gene>
    <name evidence="11" type="primary">PSK2_2</name>
    <name evidence="11" type="ORF">g.84677</name>
</gene>
<keyword evidence="5 10" id="KW-0964">Secreted</keyword>
<evidence type="ECO:0000256" key="8">
    <source>
        <dbReference type="ARBA" id="ARBA00022782"/>
    </source>
</evidence>
<evidence type="ECO:0000256" key="9">
    <source>
        <dbReference type="ARBA" id="ARBA00023030"/>
    </source>
</evidence>
<dbReference type="GO" id="GO:0030154">
    <property type="term" value="P:cell differentiation"/>
    <property type="evidence" value="ECO:0007669"/>
    <property type="project" value="UniProtKB-UniRule"/>
</dbReference>
<protein>
    <recommendedName>
        <fullName evidence="10">Phytosulfokine</fullName>
    </recommendedName>
    <component>
        <recommendedName>
            <fullName evidence="10">Phytosulfokine-alpha</fullName>
            <shortName evidence="10">PSK-alpha</shortName>
            <shortName evidence="10">Phytosulfokine-a</shortName>
        </recommendedName>
    </component>
    <component>
        <recommendedName>
            <fullName evidence="10">Phytosulfokine-beta</fullName>
            <shortName evidence="10">PSK-beta</shortName>
            <shortName evidence="10">Phytosulfokine-b</shortName>
        </recommendedName>
    </component>
</protein>
<keyword evidence="4 10" id="KW-0217">Developmental protein</keyword>
<evidence type="ECO:0000313" key="11">
    <source>
        <dbReference type="EMBL" id="JAT52866.1"/>
    </source>
</evidence>
<reference evidence="11" key="1">
    <citation type="submission" date="2015-07" db="EMBL/GenBank/DDBJ databases">
        <title>Transcriptome Assembly of Anthurium amnicola.</title>
        <authorList>
            <person name="Suzuki J."/>
        </authorList>
    </citation>
    <scope>NUCLEOTIDE SEQUENCE</scope>
</reference>
<accession>A0A1D1YDZ9</accession>
<evidence type="ECO:0000256" key="7">
    <source>
        <dbReference type="ARBA" id="ARBA00022729"/>
    </source>
</evidence>
<sequence length="134" mass="14886">EVCSQFYSPHPVFSSYTLPQPGLLKPTLPSSAPPHHSLWPIPLCLCPNLSRSNIPSLHPHRPKMSKSMNPPLFLLALLLFASFTQAARPEPAATDATQGVSEEQSEVEGCGDECMMRRTLDAHLDYIYTQEKKN</sequence>
<keyword evidence="8 10" id="KW-0221">Differentiation</keyword>
<dbReference type="GO" id="GO:0005576">
    <property type="term" value="C:extracellular region"/>
    <property type="evidence" value="ECO:0007669"/>
    <property type="project" value="UniProtKB-SubCell"/>
</dbReference>
<dbReference type="AlphaFoldDB" id="A0A1D1YDZ9"/>
<comment type="subcellular location">
    <subcellularLocation>
        <location evidence="2 10">Secreted</location>
    </subcellularLocation>
</comment>
<dbReference type="EMBL" id="GDJX01015070">
    <property type="protein sequence ID" value="JAT52866.1"/>
    <property type="molecule type" value="Transcribed_RNA"/>
</dbReference>
<feature type="non-terminal residue" evidence="11">
    <location>
        <position position="1"/>
    </location>
</feature>
<name>A0A1D1YDZ9_9ARAE</name>
<dbReference type="GO" id="GO:0008283">
    <property type="term" value="P:cell population proliferation"/>
    <property type="evidence" value="ECO:0007669"/>
    <property type="project" value="UniProtKB-UniRule"/>
</dbReference>
<comment type="function">
    <text evidence="1 10">Promotes plant cell differentiation, organogenesis and somatic embryogenesis as well as cell proliferation.</text>
</comment>
<comment type="similarity">
    <text evidence="3 10">Belongs to the phytosulfokine family.</text>
</comment>
<evidence type="ECO:0000256" key="10">
    <source>
        <dbReference type="RuleBase" id="RU368031"/>
    </source>
</evidence>
<evidence type="ECO:0000256" key="5">
    <source>
        <dbReference type="ARBA" id="ARBA00022525"/>
    </source>
</evidence>
<evidence type="ECO:0000256" key="3">
    <source>
        <dbReference type="ARBA" id="ARBA00010781"/>
    </source>
</evidence>